<keyword evidence="1 3" id="KW-0853">WD repeat</keyword>
<dbReference type="PROSITE" id="PS50294">
    <property type="entry name" value="WD_REPEATS_REGION"/>
    <property type="match status" value="6"/>
</dbReference>
<dbReference type="PROSITE" id="PS50011">
    <property type="entry name" value="PROTEIN_KINASE_DOM"/>
    <property type="match status" value="1"/>
</dbReference>
<dbReference type="PANTHER" id="PTHR19879">
    <property type="entry name" value="TRANSCRIPTION INITIATION FACTOR TFIID"/>
    <property type="match status" value="1"/>
</dbReference>
<dbReference type="InterPro" id="IPR000719">
    <property type="entry name" value="Prot_kinase_dom"/>
</dbReference>
<feature type="repeat" description="WD" evidence="3">
    <location>
        <begin position="426"/>
        <end position="467"/>
    </location>
</feature>
<feature type="repeat" description="WD" evidence="3">
    <location>
        <begin position="380"/>
        <end position="421"/>
    </location>
</feature>
<dbReference type="RefSeq" id="WP_054464536.1">
    <property type="nucleotide sequence ID" value="NZ_CP159837.1"/>
</dbReference>
<dbReference type="SMART" id="SM00320">
    <property type="entry name" value="WD40"/>
    <property type="match status" value="7"/>
</dbReference>
<evidence type="ECO:0000313" key="5">
    <source>
        <dbReference type="EMBL" id="XCM38758.1"/>
    </source>
</evidence>
<dbReference type="Gene3D" id="3.30.200.20">
    <property type="entry name" value="Phosphorylase Kinase, domain 1"/>
    <property type="match status" value="1"/>
</dbReference>
<dbReference type="PROSITE" id="PS50082">
    <property type="entry name" value="WD_REPEATS_2"/>
    <property type="match status" value="6"/>
</dbReference>
<dbReference type="SMART" id="SM00220">
    <property type="entry name" value="S_TKc"/>
    <property type="match status" value="1"/>
</dbReference>
<dbReference type="SUPFAM" id="SSF50978">
    <property type="entry name" value="WD40 repeat-like"/>
    <property type="match status" value="1"/>
</dbReference>
<evidence type="ECO:0000256" key="2">
    <source>
        <dbReference type="ARBA" id="ARBA00022737"/>
    </source>
</evidence>
<organism evidence="5">
    <name type="scientific">Planktothricoides raciborskii GIHE-MW2</name>
    <dbReference type="NCBI Taxonomy" id="2792601"/>
    <lineage>
        <taxon>Bacteria</taxon>
        <taxon>Bacillati</taxon>
        <taxon>Cyanobacteriota</taxon>
        <taxon>Cyanophyceae</taxon>
        <taxon>Oscillatoriophycideae</taxon>
        <taxon>Oscillatoriales</taxon>
        <taxon>Oscillatoriaceae</taxon>
        <taxon>Planktothricoides</taxon>
    </lineage>
</organism>
<feature type="repeat" description="WD" evidence="3">
    <location>
        <begin position="338"/>
        <end position="379"/>
    </location>
</feature>
<dbReference type="PRINTS" id="PR00320">
    <property type="entry name" value="GPROTEINBRPT"/>
</dbReference>
<dbReference type="InterPro" id="IPR001680">
    <property type="entry name" value="WD40_rpt"/>
</dbReference>
<dbReference type="InterPro" id="IPR055442">
    <property type="entry name" value="Beta-prop_EML-like_2nd"/>
</dbReference>
<evidence type="ECO:0000256" key="1">
    <source>
        <dbReference type="ARBA" id="ARBA00022574"/>
    </source>
</evidence>
<feature type="repeat" description="WD" evidence="3">
    <location>
        <begin position="468"/>
        <end position="509"/>
    </location>
</feature>
<feature type="domain" description="Protein kinase" evidence="4">
    <location>
        <begin position="33"/>
        <end position="321"/>
    </location>
</feature>
<evidence type="ECO:0000256" key="3">
    <source>
        <dbReference type="PROSITE-ProRule" id="PRU00221"/>
    </source>
</evidence>
<keyword evidence="5" id="KW-0808">Transferase</keyword>
<dbReference type="CDD" id="cd00200">
    <property type="entry name" value="WD40"/>
    <property type="match status" value="1"/>
</dbReference>
<dbReference type="Pfam" id="PF00400">
    <property type="entry name" value="WD40"/>
    <property type="match status" value="3"/>
</dbReference>
<dbReference type="AlphaFoldDB" id="A0AAU8JIY1"/>
<feature type="repeat" description="WD" evidence="3">
    <location>
        <begin position="595"/>
        <end position="628"/>
    </location>
</feature>
<dbReference type="GO" id="GO:0004672">
    <property type="term" value="F:protein kinase activity"/>
    <property type="evidence" value="ECO:0007669"/>
    <property type="project" value="InterPro"/>
</dbReference>
<dbReference type="InterPro" id="IPR015943">
    <property type="entry name" value="WD40/YVTN_repeat-like_dom_sf"/>
</dbReference>
<protein>
    <submittedName>
        <fullName evidence="5">WD40 repeat domain-containing serine/threonine-protein kinase</fullName>
    </submittedName>
</protein>
<dbReference type="Gene3D" id="2.130.10.10">
    <property type="entry name" value="YVTN repeat-like/Quinoprotein amine dehydrogenase"/>
    <property type="match status" value="3"/>
</dbReference>
<dbReference type="SUPFAM" id="SSF56112">
    <property type="entry name" value="Protein kinase-like (PK-like)"/>
    <property type="match status" value="1"/>
</dbReference>
<dbReference type="InterPro" id="IPR036322">
    <property type="entry name" value="WD40_repeat_dom_sf"/>
</dbReference>
<dbReference type="InterPro" id="IPR011009">
    <property type="entry name" value="Kinase-like_dom_sf"/>
</dbReference>
<dbReference type="Pfam" id="PF00069">
    <property type="entry name" value="Pkinase"/>
    <property type="match status" value="1"/>
</dbReference>
<feature type="repeat" description="WD" evidence="3">
    <location>
        <begin position="553"/>
        <end position="594"/>
    </location>
</feature>
<reference evidence="5" key="1">
    <citation type="submission" date="2024-07" db="EMBL/GenBank/DDBJ databases">
        <authorList>
            <person name="Kim Y.J."/>
            <person name="Jeong J.Y."/>
        </authorList>
    </citation>
    <scope>NUCLEOTIDE SEQUENCE</scope>
    <source>
        <strain evidence="5">GIHE-MW2</strain>
    </source>
</reference>
<accession>A0AAU8JIY1</accession>
<proteinExistence type="predicted"/>
<dbReference type="InterPro" id="IPR020472">
    <property type="entry name" value="WD40_PAC1"/>
</dbReference>
<dbReference type="EMBL" id="CP159837">
    <property type="protein sequence ID" value="XCM38758.1"/>
    <property type="molecule type" value="Genomic_DNA"/>
</dbReference>
<keyword evidence="5" id="KW-0418">Kinase</keyword>
<sequence length="628" mass="69229">MSYCFNPVCPNPQNLDESHCLACGSLLLLHNRYRGISILGRGGCRRTFLGVDERDRENQFVVIKQVMIQDSLTFGIQPSDNYLNKAIDLFFKEAEALQSLGNQPQLPAVIDYFEERKQLYLVQEFIEGENLLEELKEEGVFKIKKIEKLLKELLPVLKVIHDNQVIHGNIKPENILRRSTSEPNRDRGEAREGELVLIDFALSPELVSMGLVNTGVAKLTNEYAPLEQVRCGTVYPASDLYSLGVTCMRLLTDAPINELYDFLKGGWRWSEAIEQIKTGLSEELTIVLEKLLQEGLNDRYQTAEQALADLLGAVPPHHLTVLEEPELQANQSESVDTLKGHTGWVWSVSFSPDGKYIASGSTDHKIILWDVATRAAVGTMMGHSDIVLSAVFNPEGTILASGSRDKKIVLWDVASCQPIRTLGGWFSGHSELVNSVAFSSDGQSLVSGGWDSKVILWDVTTGKPRHILKGHSGWVYSVAISPDDSIVASGSRDQTIILWNANTGKPIRTLDSDFGLVNVVAFSPDGQTLAAGGFQPNNIILWDVETGEQICCFTGHTERVNAVAFSPDGKTLASGSRDETIILWDLNIGKRKQTLTGHTERVFSVAFSPDGQLLASGAGDDSIKIWHT</sequence>
<dbReference type="GO" id="GO:0005524">
    <property type="term" value="F:ATP binding"/>
    <property type="evidence" value="ECO:0007669"/>
    <property type="project" value="InterPro"/>
</dbReference>
<dbReference type="Pfam" id="PF23414">
    <property type="entry name" value="Beta-prop_EML_2"/>
    <property type="match status" value="1"/>
</dbReference>
<dbReference type="InterPro" id="IPR019775">
    <property type="entry name" value="WD40_repeat_CS"/>
</dbReference>
<gene>
    <name evidence="5" type="ORF">ABWT76_001630</name>
</gene>
<name>A0AAU8JIY1_9CYAN</name>
<keyword evidence="2" id="KW-0677">Repeat</keyword>
<dbReference type="Gene3D" id="1.10.510.10">
    <property type="entry name" value="Transferase(Phosphotransferase) domain 1"/>
    <property type="match status" value="1"/>
</dbReference>
<dbReference type="PANTHER" id="PTHR19879:SF9">
    <property type="entry name" value="TRANSCRIPTION INITIATION FACTOR TFIID SUBUNIT 5"/>
    <property type="match status" value="1"/>
</dbReference>
<evidence type="ECO:0000259" key="4">
    <source>
        <dbReference type="PROSITE" id="PS50011"/>
    </source>
</evidence>
<dbReference type="PROSITE" id="PS00678">
    <property type="entry name" value="WD_REPEATS_1"/>
    <property type="match status" value="5"/>
</dbReference>